<dbReference type="Pfam" id="PF00443">
    <property type="entry name" value="UCH"/>
    <property type="match status" value="1"/>
</dbReference>
<comment type="catalytic activity">
    <reaction evidence="1">
        <text>Thiol-dependent hydrolysis of ester, thioester, amide, peptide and isopeptide bonds formed by the C-terminal Gly of ubiquitin (a 76-residue protein attached to proteins as an intracellular targeting signal).</text>
        <dbReference type="EC" id="3.4.19.12"/>
    </reaction>
</comment>
<feature type="compositionally biased region" description="Acidic residues" evidence="3">
    <location>
        <begin position="501"/>
        <end position="510"/>
    </location>
</feature>
<evidence type="ECO:0000313" key="6">
    <source>
        <dbReference type="Proteomes" id="UP001217089"/>
    </source>
</evidence>
<dbReference type="EMBL" id="JARBDR010000337">
    <property type="protein sequence ID" value="KAJ8315187.1"/>
    <property type="molecule type" value="Genomic_DNA"/>
</dbReference>
<dbReference type="PANTHER" id="PTHR21646:SF39">
    <property type="entry name" value="UBIQUITIN CARBOXYL-TERMINAL HYDROLASE 16"/>
    <property type="match status" value="1"/>
</dbReference>
<dbReference type="InterPro" id="IPR038765">
    <property type="entry name" value="Papain-like_cys_pep_sf"/>
</dbReference>
<feature type="compositionally biased region" description="Basic and acidic residues" evidence="3">
    <location>
        <begin position="790"/>
        <end position="806"/>
    </location>
</feature>
<dbReference type="PANTHER" id="PTHR21646">
    <property type="entry name" value="UBIQUITIN CARBOXYL-TERMINAL HYDROLASE"/>
    <property type="match status" value="1"/>
</dbReference>
<feature type="compositionally biased region" description="Polar residues" evidence="3">
    <location>
        <begin position="807"/>
        <end position="824"/>
    </location>
</feature>
<feature type="compositionally biased region" description="Basic and acidic residues" evidence="3">
    <location>
        <begin position="620"/>
        <end position="632"/>
    </location>
</feature>
<dbReference type="EC" id="3.4.19.12" evidence="2"/>
<organism evidence="5 6">
    <name type="scientific">Tegillarca granosa</name>
    <name type="common">Malaysian cockle</name>
    <name type="synonym">Anadara granosa</name>
    <dbReference type="NCBI Taxonomy" id="220873"/>
    <lineage>
        <taxon>Eukaryota</taxon>
        <taxon>Metazoa</taxon>
        <taxon>Spiralia</taxon>
        <taxon>Lophotrochozoa</taxon>
        <taxon>Mollusca</taxon>
        <taxon>Bivalvia</taxon>
        <taxon>Autobranchia</taxon>
        <taxon>Pteriomorphia</taxon>
        <taxon>Arcoida</taxon>
        <taxon>Arcoidea</taxon>
        <taxon>Arcidae</taxon>
        <taxon>Tegillarca</taxon>
    </lineage>
</organism>
<feature type="compositionally biased region" description="Polar residues" evidence="3">
    <location>
        <begin position="580"/>
        <end position="619"/>
    </location>
</feature>
<feature type="compositionally biased region" description="Basic residues" evidence="3">
    <location>
        <begin position="424"/>
        <end position="445"/>
    </location>
</feature>
<dbReference type="InterPro" id="IPR013083">
    <property type="entry name" value="Znf_RING/FYVE/PHD"/>
</dbReference>
<evidence type="ECO:0000256" key="2">
    <source>
        <dbReference type="ARBA" id="ARBA00012759"/>
    </source>
</evidence>
<dbReference type="SUPFAM" id="SSF54001">
    <property type="entry name" value="Cysteine proteinases"/>
    <property type="match status" value="1"/>
</dbReference>
<dbReference type="Proteomes" id="UP001217089">
    <property type="component" value="Unassembled WGS sequence"/>
</dbReference>
<dbReference type="Gene3D" id="3.90.70.10">
    <property type="entry name" value="Cysteine proteinases"/>
    <property type="match status" value="2"/>
</dbReference>
<feature type="compositionally biased region" description="Polar residues" evidence="3">
    <location>
        <begin position="1"/>
        <end position="13"/>
    </location>
</feature>
<dbReference type="InterPro" id="IPR028889">
    <property type="entry name" value="USP"/>
</dbReference>
<feature type="domain" description="USP" evidence="4">
    <location>
        <begin position="169"/>
        <end position="1075"/>
    </location>
</feature>
<dbReference type="PROSITE" id="PS50235">
    <property type="entry name" value="USP_3"/>
    <property type="match status" value="1"/>
</dbReference>
<dbReference type="PROSITE" id="PS00973">
    <property type="entry name" value="USP_2"/>
    <property type="match status" value="1"/>
</dbReference>
<dbReference type="InterPro" id="IPR050185">
    <property type="entry name" value="Ub_carboxyl-term_hydrolase"/>
</dbReference>
<dbReference type="PROSITE" id="PS00972">
    <property type="entry name" value="USP_1"/>
    <property type="match status" value="1"/>
</dbReference>
<dbReference type="InterPro" id="IPR018200">
    <property type="entry name" value="USP_CS"/>
</dbReference>
<feature type="region of interest" description="Disordered" evidence="3">
    <location>
        <begin position="790"/>
        <end position="840"/>
    </location>
</feature>
<name>A0ABQ9FD00_TEGGR</name>
<dbReference type="InterPro" id="IPR001394">
    <property type="entry name" value="Peptidase_C19_UCH"/>
</dbReference>
<feature type="compositionally biased region" description="Acidic residues" evidence="3">
    <location>
        <begin position="217"/>
        <end position="230"/>
    </location>
</feature>
<accession>A0ABQ9FD00</accession>
<feature type="compositionally biased region" description="Polar residues" evidence="3">
    <location>
        <begin position="647"/>
        <end position="666"/>
    </location>
</feature>
<evidence type="ECO:0000256" key="1">
    <source>
        <dbReference type="ARBA" id="ARBA00000707"/>
    </source>
</evidence>
<feature type="region of interest" description="Disordered" evidence="3">
    <location>
        <begin position="1"/>
        <end position="40"/>
    </location>
</feature>
<feature type="compositionally biased region" description="Polar residues" evidence="3">
    <location>
        <begin position="545"/>
        <end position="565"/>
    </location>
</feature>
<protein>
    <recommendedName>
        <fullName evidence="2">ubiquitinyl hydrolase 1</fullName>
        <ecNumber evidence="2">3.4.19.12</ecNumber>
    </recommendedName>
</protein>
<evidence type="ECO:0000256" key="3">
    <source>
        <dbReference type="SAM" id="MobiDB-lite"/>
    </source>
</evidence>
<feature type="compositionally biased region" description="Polar residues" evidence="3">
    <location>
        <begin position="674"/>
        <end position="689"/>
    </location>
</feature>
<dbReference type="Gene3D" id="3.30.40.10">
    <property type="entry name" value="Zinc/RING finger domain, C3HC4 (zinc finger)"/>
    <property type="match status" value="1"/>
</dbReference>
<comment type="caution">
    <text evidence="5">The sequence shown here is derived from an EMBL/GenBank/DDBJ whole genome shotgun (WGS) entry which is preliminary data.</text>
</comment>
<feature type="region of interest" description="Disordered" evidence="3">
    <location>
        <begin position="382"/>
        <end position="694"/>
    </location>
</feature>
<reference evidence="5 6" key="1">
    <citation type="submission" date="2022-12" db="EMBL/GenBank/DDBJ databases">
        <title>Chromosome-level genome of Tegillarca granosa.</title>
        <authorList>
            <person name="Kim J."/>
        </authorList>
    </citation>
    <scope>NUCLEOTIDE SEQUENCE [LARGE SCALE GENOMIC DNA]</scope>
    <source>
        <strain evidence="5">Teg-2019</strain>
        <tissue evidence="5">Adductor muscle</tissue>
    </source>
</reference>
<sequence>MRVLETETTQSGYNMGKNKKHKLRKTKEASESSDDGTVPTCNHVNMAVNVAAMKKGLAKHSCSNEQSGGRKSDKPVDGIIEGAAATESIEIEPTLWGCDRNSREKHALKHYETPRSSCHCLADITQSSGRRPTSGGTVPSGTLDLANKEVKSKTLTQKSLAVASCVKIKGLSNLGNTCFFNAVMQNLTQTHCLESVLVDRAKKGRRMSIPGKNVASDSDDSDSCGEDSDGEPPPLKTFSPIELILGEAGQLTNCMLSFLQEMNNSTSKSSTFNPSVLFGQVCKKAQRFRGYQQQDSHELLRYLLDNMRMEEIKRGQSAILKVFKLNENVNPKKVDEETRYKIKVFVSIILNPFCNGEITVGHISQVFEPFLDLSLPVTEEKPLRPNQITSARRKESQSTETPNEPSPTGVEGFAYKGDKPNKSTLKKQKRQAKKDAKQKKNKLSKNKVLPLADDQTEEGAQGEGNTEQNDEEEDGEKKDKSKEDSKDGEDDGESSNRDDPSDADVEDNLESDTSRYNKYSVLADEADSSVQKSEVDTEQTDLEHSSSTTLSQDGTSASGSSCTIKQESDPGMQDSIEGSIGSNDRVNNSAGLSQSNSSDPVLNGNNCDSQSGISSVINKNETEKDGEDKEKIVCNGDIGNGDVDNMSRISSDSAYIGSSNGLNSIDNRNENMGEHTTQSIDKSTSSENVKTLKDPNIYKREKDISENLANLSICTHNSSLVQNGTELVCNGDIQIDCDINNEMNCVSKNVQNQSAKLRSESAENIEVSLSTSLQNLVLQGENEAHGQCEEKLGNDDTTVSKHEDRNSVSSTDTKHFSPQVSRQNSKLQSKTKKELKKEAQLKSTVTLGPRYHPTSRECTIMSCLHQFTSAELLTGNNKFGCRNCTKLKHKQGQNKEKKEMVKSNASKQYFIYVPPAVLTLHLKRFEQVGFSTRKVNRHVDFPFVLDLAPFCSSLCQGVKPGQKKILYSLYGLVEHSGHLHAGHYTAYVKVRPNIGLALNFLNNGVANVREYVQRYSECVFNGNVNDSEETEEMEEKLVPPGRWYHISDSRCNEGMMDLKLMIMKKNEGHFYITSN</sequence>
<proteinExistence type="predicted"/>
<feature type="compositionally biased region" description="Basic and acidic residues" evidence="3">
    <location>
        <begin position="475"/>
        <end position="485"/>
    </location>
</feature>
<keyword evidence="6" id="KW-1185">Reference proteome</keyword>
<feature type="region of interest" description="Disordered" evidence="3">
    <location>
        <begin position="208"/>
        <end position="236"/>
    </location>
</feature>
<gene>
    <name evidence="5" type="ORF">KUTeg_007337</name>
</gene>
<evidence type="ECO:0000259" key="4">
    <source>
        <dbReference type="PROSITE" id="PS50235"/>
    </source>
</evidence>
<feature type="compositionally biased region" description="Basic and acidic residues" evidence="3">
    <location>
        <begin position="831"/>
        <end position="840"/>
    </location>
</feature>
<evidence type="ECO:0000313" key="5">
    <source>
        <dbReference type="EMBL" id="KAJ8315187.1"/>
    </source>
</evidence>